<evidence type="ECO:0000256" key="1">
    <source>
        <dbReference type="SAM" id="MobiDB-lite"/>
    </source>
</evidence>
<organism evidence="3 4">
    <name type="scientific">Sorangium atrum</name>
    <dbReference type="NCBI Taxonomy" id="2995308"/>
    <lineage>
        <taxon>Bacteria</taxon>
        <taxon>Pseudomonadati</taxon>
        <taxon>Myxococcota</taxon>
        <taxon>Polyangia</taxon>
        <taxon>Polyangiales</taxon>
        <taxon>Polyangiaceae</taxon>
        <taxon>Sorangium</taxon>
    </lineage>
</organism>
<keyword evidence="4" id="KW-1185">Reference proteome</keyword>
<dbReference type="RefSeq" id="WP_272102980.1">
    <property type="nucleotide sequence ID" value="NZ_JAQNDK010000006.1"/>
</dbReference>
<evidence type="ECO:0000256" key="2">
    <source>
        <dbReference type="SAM" id="SignalP"/>
    </source>
</evidence>
<feature type="signal peptide" evidence="2">
    <location>
        <begin position="1"/>
        <end position="25"/>
    </location>
</feature>
<comment type="caution">
    <text evidence="3">The sequence shown here is derived from an EMBL/GenBank/DDBJ whole genome shotgun (WGS) entry which is preliminary data.</text>
</comment>
<dbReference type="InterPro" id="IPR029062">
    <property type="entry name" value="Class_I_gatase-like"/>
</dbReference>
<sequence>MTRLHFATRCCAVLAALWLPVIACSSGGNGNTTGNAEVGQGAGGSGGASSVSSVSTTSTGEDPGGDIGLNSTGPGGDPPPDAGHETTCDDAGNCTCINIASIGREGVWGPCSSDSTTALQDWLNTQSTAQVDNYNREKPTLTAEFLAKYDVILLQWMVTKGAQNDDGAPWEFTPDEVNALKDWVNNGGGLIALSGYQCNGQGCTIHDITATNQLLSFTDIQFNSDGLIDPARNGCANCNCWGGSLPLGGDLPVAVGTWNQDTPIGRNIQSVGAYIARSIKSTIATVDSTDGRNNFAVHEEIGKGHVVAFGDEWVTYSGQWRGTAACLNPQMYTDPNSPCYERSAAQVFQISQFWYNAIKYAASSVECFTIEDPAIIN</sequence>
<protein>
    <submittedName>
        <fullName evidence="3">Uncharacterized protein</fullName>
    </submittedName>
</protein>
<dbReference type="Proteomes" id="UP001217485">
    <property type="component" value="Unassembled WGS sequence"/>
</dbReference>
<gene>
    <name evidence="3" type="ORF">POL72_44455</name>
</gene>
<dbReference type="SUPFAM" id="SSF52317">
    <property type="entry name" value="Class I glutamine amidotransferase-like"/>
    <property type="match status" value="1"/>
</dbReference>
<proteinExistence type="predicted"/>
<dbReference type="EMBL" id="JAQNDK010000006">
    <property type="protein sequence ID" value="MDC0684851.1"/>
    <property type="molecule type" value="Genomic_DNA"/>
</dbReference>
<feature type="compositionally biased region" description="Low complexity" evidence="1">
    <location>
        <begin position="48"/>
        <end position="60"/>
    </location>
</feature>
<reference evidence="3 4" key="1">
    <citation type="submission" date="2023-01" db="EMBL/GenBank/DDBJ databases">
        <title>Minimal conservation of predation-associated metabolite biosynthetic gene clusters underscores biosynthetic potential of Myxococcota including descriptions for ten novel species: Archangium lansinium sp. nov., Myxococcus landrumus sp. nov., Nannocystis bai.</title>
        <authorList>
            <person name="Ahearne A."/>
            <person name="Stevens C."/>
            <person name="Dowd S."/>
        </authorList>
    </citation>
    <scope>NUCLEOTIDE SEQUENCE [LARGE SCALE GENOMIC DNA]</scope>
    <source>
        <strain evidence="3 4">WIWO2</strain>
    </source>
</reference>
<accession>A0ABT5CEI1</accession>
<evidence type="ECO:0000313" key="3">
    <source>
        <dbReference type="EMBL" id="MDC0684851.1"/>
    </source>
</evidence>
<name>A0ABT5CEI1_9BACT</name>
<keyword evidence="2" id="KW-0732">Signal</keyword>
<feature type="chain" id="PRO_5047137381" evidence="2">
    <location>
        <begin position="26"/>
        <end position="377"/>
    </location>
</feature>
<dbReference type="Gene3D" id="3.40.50.880">
    <property type="match status" value="1"/>
</dbReference>
<feature type="region of interest" description="Disordered" evidence="1">
    <location>
        <begin position="35"/>
        <end position="86"/>
    </location>
</feature>
<evidence type="ECO:0000313" key="4">
    <source>
        <dbReference type="Proteomes" id="UP001217485"/>
    </source>
</evidence>